<gene>
    <name evidence="1" type="ORF">GOP47_0008923</name>
</gene>
<sequence length="143" mass="16439">MNCCLCHKTSSSLSLIPARKYLVMLQLFSEPCFCIEPFIASSSMSLIFNATIAPHVLITPTQRAYQLSQEPYRLCYLLRPCTINRCWFFLQQDCLHFLSWVDVTQDSKTQGEDNIVQGVTPKYTSLNCFHRKLGHIPCARNEL</sequence>
<name>A0A9D4UZG8_ADICA</name>
<comment type="caution">
    <text evidence="1">The sequence shown here is derived from an EMBL/GenBank/DDBJ whole genome shotgun (WGS) entry which is preliminary data.</text>
</comment>
<dbReference type="Proteomes" id="UP000886520">
    <property type="component" value="Chromosome 8"/>
</dbReference>
<accession>A0A9D4UZG8</accession>
<evidence type="ECO:0000313" key="2">
    <source>
        <dbReference type="Proteomes" id="UP000886520"/>
    </source>
</evidence>
<reference evidence="1" key="1">
    <citation type="submission" date="2021-01" db="EMBL/GenBank/DDBJ databases">
        <title>Adiantum capillus-veneris genome.</title>
        <authorList>
            <person name="Fang Y."/>
            <person name="Liao Q."/>
        </authorList>
    </citation>
    <scope>NUCLEOTIDE SEQUENCE</scope>
    <source>
        <strain evidence="1">H3</strain>
        <tissue evidence="1">Leaf</tissue>
    </source>
</reference>
<keyword evidence="2" id="KW-1185">Reference proteome</keyword>
<dbReference type="EMBL" id="JABFUD020000008">
    <property type="protein sequence ID" value="KAI5076858.1"/>
    <property type="molecule type" value="Genomic_DNA"/>
</dbReference>
<proteinExistence type="predicted"/>
<evidence type="ECO:0000313" key="1">
    <source>
        <dbReference type="EMBL" id="KAI5076858.1"/>
    </source>
</evidence>
<organism evidence="1 2">
    <name type="scientific">Adiantum capillus-veneris</name>
    <name type="common">Maidenhair fern</name>
    <dbReference type="NCBI Taxonomy" id="13818"/>
    <lineage>
        <taxon>Eukaryota</taxon>
        <taxon>Viridiplantae</taxon>
        <taxon>Streptophyta</taxon>
        <taxon>Embryophyta</taxon>
        <taxon>Tracheophyta</taxon>
        <taxon>Polypodiopsida</taxon>
        <taxon>Polypodiidae</taxon>
        <taxon>Polypodiales</taxon>
        <taxon>Pteridineae</taxon>
        <taxon>Pteridaceae</taxon>
        <taxon>Vittarioideae</taxon>
        <taxon>Adiantum</taxon>
    </lineage>
</organism>
<protein>
    <submittedName>
        <fullName evidence="1">Uncharacterized protein</fullName>
    </submittedName>
</protein>
<dbReference type="AlphaFoldDB" id="A0A9D4UZG8"/>